<keyword evidence="4" id="KW-1185">Reference proteome</keyword>
<dbReference type="SUPFAM" id="SSF53335">
    <property type="entry name" value="S-adenosyl-L-methionine-dependent methyltransferases"/>
    <property type="match status" value="1"/>
</dbReference>
<dbReference type="RefSeq" id="WP_252856016.1">
    <property type="nucleotide sequence ID" value="NZ_JAMXLR010000092.1"/>
</dbReference>
<dbReference type="InterPro" id="IPR002877">
    <property type="entry name" value="RNA_MeTrfase_FtsJ_dom"/>
</dbReference>
<sequence length="416" mass="46296">MPVPLPTTFVFCTCQPGAEQPLKSEIAARRSEWRLAFSRPGFVSFKSLQSQGATLDGALPTFARTRSVSLGRVKGDSLAAAATEVWEIEGVRRLIDAQELVGLHVWQRDTQLPGEGDFEPSVTPLAEETKRALIEAARTAEVTDRLSMLEATVAPPGAVVLDVVLVEPDEWYVGWHRATSRSERWPGGMLPVAAPSDMVSRAYLKMEEALKWSALPASRGDVWVELGCAPGGASQALLERGFEVIGIDPAEVEEPVASHPRFTHHRKRSADVRRVEFAPAKWLAADLNVAPQYTLDAAEDVVAHPSTSLRGLVLTLKLADWNVASPELLKQYIKRVQSWGFRDVRLRQLVHNRHELCLVALHSRGQRRMKRSRRRPTARGKSDSTQSSDMESSETIEENEIRFDAPTRMTPPHHFR</sequence>
<dbReference type="Proteomes" id="UP001155241">
    <property type="component" value="Unassembled WGS sequence"/>
</dbReference>
<dbReference type="EMBL" id="JAMXLR010000092">
    <property type="protein sequence ID" value="MCO6047910.1"/>
    <property type="molecule type" value="Genomic_DNA"/>
</dbReference>
<keyword evidence="3" id="KW-0808">Transferase</keyword>
<comment type="caution">
    <text evidence="3">The sequence shown here is derived from an EMBL/GenBank/DDBJ whole genome shotgun (WGS) entry which is preliminary data.</text>
</comment>
<gene>
    <name evidence="3" type="ORF">NG895_28735</name>
</gene>
<protein>
    <submittedName>
        <fullName evidence="3">SAM-dependent methyltransferase</fullName>
    </submittedName>
</protein>
<organism evidence="3 4">
    <name type="scientific">Aeoliella straminimaris</name>
    <dbReference type="NCBI Taxonomy" id="2954799"/>
    <lineage>
        <taxon>Bacteria</taxon>
        <taxon>Pseudomonadati</taxon>
        <taxon>Planctomycetota</taxon>
        <taxon>Planctomycetia</taxon>
        <taxon>Pirellulales</taxon>
        <taxon>Lacipirellulaceae</taxon>
        <taxon>Aeoliella</taxon>
    </lineage>
</organism>
<dbReference type="PANTHER" id="PTHR37524">
    <property type="entry name" value="RIBOSOMAL RNA LARGE SUBUNIT METHYLTRANSFERASE M"/>
    <property type="match status" value="1"/>
</dbReference>
<feature type="domain" description="Ribosomal RNA methyltransferase FtsJ" evidence="2">
    <location>
        <begin position="199"/>
        <end position="277"/>
    </location>
</feature>
<dbReference type="GO" id="GO:0008168">
    <property type="term" value="F:methyltransferase activity"/>
    <property type="evidence" value="ECO:0007669"/>
    <property type="project" value="UniProtKB-KW"/>
</dbReference>
<accession>A0A9X2FF67</accession>
<keyword evidence="3" id="KW-0489">Methyltransferase</keyword>
<evidence type="ECO:0000313" key="4">
    <source>
        <dbReference type="Proteomes" id="UP001155241"/>
    </source>
</evidence>
<dbReference type="PANTHER" id="PTHR37524:SF2">
    <property type="entry name" value="RIBOSOMAL RNA METHYLTRANSFERASE FTSJ DOMAIN-CONTAINING PROTEIN"/>
    <property type="match status" value="1"/>
</dbReference>
<reference evidence="3" key="1">
    <citation type="submission" date="2022-06" db="EMBL/GenBank/DDBJ databases">
        <title>Aeoliella straminimaris, a novel planctomycete from sediments.</title>
        <authorList>
            <person name="Vitorino I.R."/>
            <person name="Lage O.M."/>
        </authorList>
    </citation>
    <scope>NUCLEOTIDE SEQUENCE</scope>
    <source>
        <strain evidence="3">ICT_H6.2</strain>
    </source>
</reference>
<feature type="compositionally biased region" description="Basic residues" evidence="1">
    <location>
        <begin position="367"/>
        <end position="378"/>
    </location>
</feature>
<dbReference type="InterPro" id="IPR029063">
    <property type="entry name" value="SAM-dependent_MTases_sf"/>
</dbReference>
<evidence type="ECO:0000259" key="2">
    <source>
        <dbReference type="Pfam" id="PF01728"/>
    </source>
</evidence>
<proteinExistence type="predicted"/>
<name>A0A9X2FF67_9BACT</name>
<dbReference type="Pfam" id="PF01728">
    <property type="entry name" value="FtsJ"/>
    <property type="match status" value="1"/>
</dbReference>
<dbReference type="GO" id="GO:0032259">
    <property type="term" value="P:methylation"/>
    <property type="evidence" value="ECO:0007669"/>
    <property type="project" value="UniProtKB-KW"/>
</dbReference>
<evidence type="ECO:0000313" key="3">
    <source>
        <dbReference type="EMBL" id="MCO6047910.1"/>
    </source>
</evidence>
<feature type="region of interest" description="Disordered" evidence="1">
    <location>
        <begin position="367"/>
        <end position="416"/>
    </location>
</feature>
<dbReference type="Gene3D" id="3.40.50.150">
    <property type="entry name" value="Vaccinia Virus protein VP39"/>
    <property type="match status" value="1"/>
</dbReference>
<evidence type="ECO:0000256" key="1">
    <source>
        <dbReference type="SAM" id="MobiDB-lite"/>
    </source>
</evidence>
<dbReference type="AlphaFoldDB" id="A0A9X2FF67"/>